<gene>
    <name evidence="1" type="ORF">AAE3_LOCUS5869</name>
</gene>
<reference evidence="1 2" key="1">
    <citation type="submission" date="2020-01" db="EMBL/GenBank/DDBJ databases">
        <authorList>
            <person name="Gupta K D."/>
        </authorList>
    </citation>
    <scope>NUCLEOTIDE SEQUENCE [LARGE SCALE GENOMIC DNA]</scope>
</reference>
<organism evidence="1 2">
    <name type="scientific">Cyclocybe aegerita</name>
    <name type="common">Black poplar mushroom</name>
    <name type="synonym">Agrocybe aegerita</name>
    <dbReference type="NCBI Taxonomy" id="1973307"/>
    <lineage>
        <taxon>Eukaryota</taxon>
        <taxon>Fungi</taxon>
        <taxon>Dikarya</taxon>
        <taxon>Basidiomycota</taxon>
        <taxon>Agaricomycotina</taxon>
        <taxon>Agaricomycetes</taxon>
        <taxon>Agaricomycetidae</taxon>
        <taxon>Agaricales</taxon>
        <taxon>Agaricineae</taxon>
        <taxon>Bolbitiaceae</taxon>
        <taxon>Cyclocybe</taxon>
    </lineage>
</organism>
<accession>A0A8S0WRF3</accession>
<dbReference type="OrthoDB" id="2322499at2759"/>
<comment type="caution">
    <text evidence="1">The sequence shown here is derived from an EMBL/GenBank/DDBJ whole genome shotgun (WGS) entry which is preliminary data.</text>
</comment>
<sequence length="696" mass="79903">MSSQDFYLVLAPCRYSPRGCKAGFAEGPRNGILRRRMSTLMSRAMPNSKDFRAFFLSRSTIASWRKVLRRLGDDIPPCPEDLTEPQYASLLFDTFCMWDISSFRNLRLQDAIKILRSFTCHGRMEKKFHGDVATTAFKIIPSYDGRAVRVSASELLPTAEFDANNHTESQTYFRPELQLAIQEIQTFWSLKAESPEEFEVFVRDRNLRATVAMNEGSAIQSWISRYKERRSKEMADQRLTRIKQEMNKLGWEEQYFPSWCDSDPGDRRKWCRFMYQTKELTDRGWSLIRPKMTAIYERRKKEQLSKVLWGQIKDRWMEYRLAHPPGVRRRMPGWAEVEKLSIIASFVSENYANCSDAAMAGLMESIVKGTEDFFASVEIDLETVLVDSARLDPGETDKDPGVSLLAMAGCVFVCDPGDILGPAVIKAFPELVEYLVDSNPLKPWSEICPKADLMLHAVVQDVLNALRLPADTTRSDVLSLGPVTCNCSHQNYRGAITFDKLVEHVYEEQRWYAEALMKSLAISNSSQELFWNTHSTSSLPSLISCCSELAEVSGNRRSPYYLDDWAQSSSSDAPCNTAPQVPSSSSGTAISDLLAKPLYCLYCYEMARIFYPLRTEEDADWHMRYKHERSRTPMDLDSQTNLEERFTFGERLALSHHWTDWMDFDNSFFKPSPGGDINFERDFGRWFADPEEQVKG</sequence>
<dbReference type="EMBL" id="CACVBS010000040">
    <property type="protein sequence ID" value="CAA7263622.1"/>
    <property type="molecule type" value="Genomic_DNA"/>
</dbReference>
<dbReference type="AlphaFoldDB" id="A0A8S0WRF3"/>
<evidence type="ECO:0000313" key="1">
    <source>
        <dbReference type="EMBL" id="CAA7263622.1"/>
    </source>
</evidence>
<name>A0A8S0WRF3_CYCAE</name>
<proteinExistence type="predicted"/>
<evidence type="ECO:0000313" key="2">
    <source>
        <dbReference type="Proteomes" id="UP000467700"/>
    </source>
</evidence>
<keyword evidence="2" id="KW-1185">Reference proteome</keyword>
<protein>
    <submittedName>
        <fullName evidence="1">Uncharacterized protein</fullName>
    </submittedName>
</protein>
<dbReference type="Proteomes" id="UP000467700">
    <property type="component" value="Unassembled WGS sequence"/>
</dbReference>